<dbReference type="OrthoDB" id="10687383at2759"/>
<dbReference type="InterPro" id="IPR029058">
    <property type="entry name" value="AB_hydrolase_fold"/>
</dbReference>
<protein>
    <submittedName>
        <fullName evidence="1">Uncharacterized protein</fullName>
    </submittedName>
</protein>
<dbReference type="KEGG" id="bpg:Bathy16g02220"/>
<keyword evidence="2" id="KW-1185">Reference proteome</keyword>
<reference evidence="1 2" key="1">
    <citation type="submission" date="2011-10" db="EMBL/GenBank/DDBJ databases">
        <authorList>
            <person name="Genoscope - CEA"/>
        </authorList>
    </citation>
    <scope>NUCLEOTIDE SEQUENCE [LARGE SCALE GENOMIC DNA]</scope>
    <source>
        <strain evidence="1 2">RCC 1105</strain>
    </source>
</reference>
<dbReference type="Proteomes" id="UP000198341">
    <property type="component" value="Chromosome 16"/>
</dbReference>
<evidence type="ECO:0000313" key="1">
    <source>
        <dbReference type="EMBL" id="CCO20107.1"/>
    </source>
</evidence>
<name>K8EPC7_9CHLO</name>
<dbReference type="SUPFAM" id="SSF53474">
    <property type="entry name" value="alpha/beta-Hydrolases"/>
    <property type="match status" value="1"/>
</dbReference>
<dbReference type="EMBL" id="FO082263">
    <property type="protein sequence ID" value="CCO20107.1"/>
    <property type="molecule type" value="Genomic_DNA"/>
</dbReference>
<organism evidence="1 2">
    <name type="scientific">Bathycoccus prasinos</name>
    <dbReference type="NCBI Taxonomy" id="41875"/>
    <lineage>
        <taxon>Eukaryota</taxon>
        <taxon>Viridiplantae</taxon>
        <taxon>Chlorophyta</taxon>
        <taxon>Mamiellophyceae</taxon>
        <taxon>Mamiellales</taxon>
        <taxon>Bathycoccaceae</taxon>
        <taxon>Bathycoccus</taxon>
    </lineage>
</organism>
<proteinExistence type="predicted"/>
<gene>
    <name evidence="1" type="ordered locus">Bathy16g02220</name>
</gene>
<dbReference type="Gene3D" id="3.40.50.1820">
    <property type="entry name" value="alpha/beta hydrolase"/>
    <property type="match status" value="1"/>
</dbReference>
<dbReference type="GeneID" id="19011221"/>
<evidence type="ECO:0000313" key="2">
    <source>
        <dbReference type="Proteomes" id="UP000198341"/>
    </source>
</evidence>
<accession>K8EPC7</accession>
<dbReference type="RefSeq" id="XP_007508490.1">
    <property type="nucleotide sequence ID" value="XM_007508428.1"/>
</dbReference>
<dbReference type="AlphaFoldDB" id="K8EPC7"/>
<sequence>MVAKNARANGEEFKALFEYGERGSYFGNTREDISIPKSSVGQASTNSGFDSYHRESGVVQLFFPRGAPESVRTKFPLVYLCTPIHGFTFRRWTEIMQPSLINFLTSHGYAVVVPSSIGERGSSNEVLGAIMPNLDSQANGVSLEEVAKRYLNFTVASFTYLTNEFFGSESKKKNDNNNNYVPGESALDTVRRNYRTRVYTLYSRVDVESAALIGFSVGGAIAAYSGSILKSRNQMNLRISFLLAPTIGERPGAARKVGLELWNLYSSGLHNNPNVIVTGSADGMGGLSSSRAFYFEAEKLEALLVEIRFATHCHFPVVMSECNLLNIQEDIGGVRAFDLALANAAFRYYLRGDQKAGELISLQRGVDSFKSPTSVWDRVH</sequence>